<reference evidence="20 21" key="1">
    <citation type="journal article" date="2022" name="Nat. Plants">
        <title>Genomes of leafy and leafless Platanthera orchids illuminate the evolution of mycoheterotrophy.</title>
        <authorList>
            <person name="Li M.H."/>
            <person name="Liu K.W."/>
            <person name="Li Z."/>
            <person name="Lu H.C."/>
            <person name="Ye Q.L."/>
            <person name="Zhang D."/>
            <person name="Wang J.Y."/>
            <person name="Li Y.F."/>
            <person name="Zhong Z.M."/>
            <person name="Liu X."/>
            <person name="Yu X."/>
            <person name="Liu D.K."/>
            <person name="Tu X.D."/>
            <person name="Liu B."/>
            <person name="Hao Y."/>
            <person name="Liao X.Y."/>
            <person name="Jiang Y.T."/>
            <person name="Sun W.H."/>
            <person name="Chen J."/>
            <person name="Chen Y.Q."/>
            <person name="Ai Y."/>
            <person name="Zhai J.W."/>
            <person name="Wu S.S."/>
            <person name="Zhou Z."/>
            <person name="Hsiao Y.Y."/>
            <person name="Wu W.L."/>
            <person name="Chen Y.Y."/>
            <person name="Lin Y.F."/>
            <person name="Hsu J.L."/>
            <person name="Li C.Y."/>
            <person name="Wang Z.W."/>
            <person name="Zhao X."/>
            <person name="Zhong W.Y."/>
            <person name="Ma X.K."/>
            <person name="Ma L."/>
            <person name="Huang J."/>
            <person name="Chen G.Z."/>
            <person name="Huang M.Z."/>
            <person name="Huang L."/>
            <person name="Peng D.H."/>
            <person name="Luo Y.B."/>
            <person name="Zou S.Q."/>
            <person name="Chen S.P."/>
            <person name="Lan S."/>
            <person name="Tsai W.C."/>
            <person name="Van de Peer Y."/>
            <person name="Liu Z.J."/>
        </authorList>
    </citation>
    <scope>NUCLEOTIDE SEQUENCE [LARGE SCALE GENOMIC DNA]</scope>
    <source>
        <strain evidence="20">Lor287</strain>
    </source>
</reference>
<comment type="pathway">
    <text evidence="3">Phospholipid metabolism; CDP-diacylglycerol biosynthesis; CDP-diacylglycerol from sn-glycerol 3-phosphate: step 3/3.</text>
</comment>
<dbReference type="EMBL" id="JBBWWQ010000019">
    <property type="protein sequence ID" value="KAK8918508.1"/>
    <property type="molecule type" value="Genomic_DNA"/>
</dbReference>
<feature type="transmembrane region" description="Helical" evidence="19">
    <location>
        <begin position="158"/>
        <end position="178"/>
    </location>
</feature>
<feature type="transmembrane region" description="Helical" evidence="19">
    <location>
        <begin position="268"/>
        <end position="290"/>
    </location>
</feature>
<evidence type="ECO:0000256" key="16">
    <source>
        <dbReference type="ARBA" id="ARBA00029893"/>
    </source>
</evidence>
<comment type="catalytic activity">
    <reaction evidence="1">
        <text>a 1,2-diacyl-sn-glycero-3-phosphate + CTP + H(+) = a CDP-1,2-diacyl-sn-glycerol + diphosphate</text>
        <dbReference type="Rhea" id="RHEA:16229"/>
        <dbReference type="ChEBI" id="CHEBI:15378"/>
        <dbReference type="ChEBI" id="CHEBI:33019"/>
        <dbReference type="ChEBI" id="CHEBI:37563"/>
        <dbReference type="ChEBI" id="CHEBI:58332"/>
        <dbReference type="ChEBI" id="CHEBI:58608"/>
        <dbReference type="EC" id="2.7.7.41"/>
    </reaction>
</comment>
<keyword evidence="10 20" id="KW-0548">Nucleotidyltransferase</keyword>
<dbReference type="Proteomes" id="UP001418222">
    <property type="component" value="Unassembled WGS sequence"/>
</dbReference>
<evidence type="ECO:0000256" key="19">
    <source>
        <dbReference type="SAM" id="Phobius"/>
    </source>
</evidence>
<keyword evidence="21" id="KW-1185">Reference proteome</keyword>
<comment type="pathway">
    <text evidence="4">Lipid metabolism.</text>
</comment>
<evidence type="ECO:0000256" key="14">
    <source>
        <dbReference type="ARBA" id="ARBA00023209"/>
    </source>
</evidence>
<evidence type="ECO:0000256" key="11">
    <source>
        <dbReference type="ARBA" id="ARBA00022989"/>
    </source>
</evidence>
<evidence type="ECO:0000256" key="9">
    <source>
        <dbReference type="ARBA" id="ARBA00022692"/>
    </source>
</evidence>
<feature type="transmembrane region" description="Helical" evidence="19">
    <location>
        <begin position="199"/>
        <end position="222"/>
    </location>
</feature>
<keyword evidence="15" id="KW-1208">Phospholipid metabolism</keyword>
<evidence type="ECO:0000256" key="3">
    <source>
        <dbReference type="ARBA" id="ARBA00005119"/>
    </source>
</evidence>
<evidence type="ECO:0000256" key="17">
    <source>
        <dbReference type="ARBA" id="ARBA00032396"/>
    </source>
</evidence>
<dbReference type="EC" id="2.7.7.41" evidence="6"/>
<evidence type="ECO:0000256" key="10">
    <source>
        <dbReference type="ARBA" id="ARBA00022695"/>
    </source>
</evidence>
<feature type="transmembrane region" description="Helical" evidence="19">
    <location>
        <begin position="101"/>
        <end position="121"/>
    </location>
</feature>
<keyword evidence="13 19" id="KW-0472">Membrane</keyword>
<evidence type="ECO:0000313" key="20">
    <source>
        <dbReference type="EMBL" id="KAK8918508.1"/>
    </source>
</evidence>
<keyword evidence="8" id="KW-0808">Transferase</keyword>
<sequence length="355" mass="41284">MFIRTCSSIWMIGALILAVYMGHLYIWALVVVIQLLMAGELFNFFRIAKEDIRLPGFRILNWYFFFTAMLFTYGCFLSQHLVNTITTDTILYELMSWIVKYQMFICYSLYIAGFVWFIITLKEEFKDYQFSQYAWTHMILLMMFAQSSFAVANIFEGIFWFLLPASLVIFNEIAAYFCGFFSRRTPLIELSPKKTWEGFIGAFVITILSSFLLANVFGRFLWLTCPRKDLSTGRLSCDPGPMFKPEMYSLPRWVPPWFPWNEIPIMPVQWHAVVLGLFASIIAPFGVFFASGFKRAFTPKDLGDSIPGVGCITDRMICQVSGYQTLILVNQQRSICLLQRFIFPYYNSSVIILRK</sequence>
<evidence type="ECO:0000313" key="21">
    <source>
        <dbReference type="Proteomes" id="UP001418222"/>
    </source>
</evidence>
<keyword evidence="11 19" id="KW-1133">Transmembrane helix</keyword>
<evidence type="ECO:0000256" key="8">
    <source>
        <dbReference type="ARBA" id="ARBA00022679"/>
    </source>
</evidence>
<dbReference type="AlphaFoldDB" id="A0AAP0AX99"/>
<dbReference type="InterPro" id="IPR016720">
    <property type="entry name" value="PC_Trfase_euk"/>
</dbReference>
<evidence type="ECO:0000256" key="6">
    <source>
        <dbReference type="ARBA" id="ARBA00012487"/>
    </source>
</evidence>
<feature type="transmembrane region" description="Helical" evidence="19">
    <location>
        <begin position="12"/>
        <end position="38"/>
    </location>
</feature>
<comment type="similarity">
    <text evidence="5">Belongs to the CDS family.</text>
</comment>
<organism evidence="20 21">
    <name type="scientific">Platanthera zijinensis</name>
    <dbReference type="NCBI Taxonomy" id="2320716"/>
    <lineage>
        <taxon>Eukaryota</taxon>
        <taxon>Viridiplantae</taxon>
        <taxon>Streptophyta</taxon>
        <taxon>Embryophyta</taxon>
        <taxon>Tracheophyta</taxon>
        <taxon>Spermatophyta</taxon>
        <taxon>Magnoliopsida</taxon>
        <taxon>Liliopsida</taxon>
        <taxon>Asparagales</taxon>
        <taxon>Orchidaceae</taxon>
        <taxon>Orchidoideae</taxon>
        <taxon>Orchideae</taxon>
        <taxon>Orchidinae</taxon>
        <taxon>Platanthera</taxon>
    </lineage>
</organism>
<name>A0AAP0AX99_9ASPA</name>
<gene>
    <name evidence="20" type="primary">CDS1</name>
    <name evidence="20" type="ORF">KSP39_PZI021467</name>
</gene>
<evidence type="ECO:0000256" key="18">
    <source>
        <dbReference type="ARBA" id="ARBA00033406"/>
    </source>
</evidence>
<evidence type="ECO:0000256" key="4">
    <source>
        <dbReference type="ARBA" id="ARBA00005189"/>
    </source>
</evidence>
<keyword evidence="7" id="KW-0444">Lipid biosynthesis</keyword>
<evidence type="ECO:0000256" key="12">
    <source>
        <dbReference type="ARBA" id="ARBA00023098"/>
    </source>
</evidence>
<proteinExistence type="inferred from homology"/>
<comment type="subcellular location">
    <subcellularLocation>
        <location evidence="2">Membrane</location>
        <topology evidence="2">Multi-pass membrane protein</topology>
    </subcellularLocation>
</comment>
<evidence type="ECO:0000256" key="1">
    <source>
        <dbReference type="ARBA" id="ARBA00001698"/>
    </source>
</evidence>
<protein>
    <recommendedName>
        <fullName evidence="6">phosphatidate cytidylyltransferase</fullName>
        <ecNumber evidence="6">2.7.7.41</ecNumber>
    </recommendedName>
    <alternativeName>
        <fullName evidence="16">CDP-diacylglycerol synthase</fullName>
    </alternativeName>
    <alternativeName>
        <fullName evidence="17">CDP-diglyceride pyrophosphorylase</fullName>
    </alternativeName>
    <alternativeName>
        <fullName evidence="18">CDP-diglyceride synthase</fullName>
    </alternativeName>
</protein>
<feature type="transmembrane region" description="Helical" evidence="19">
    <location>
        <begin position="59"/>
        <end position="81"/>
    </location>
</feature>
<feature type="transmembrane region" description="Helical" evidence="19">
    <location>
        <begin position="133"/>
        <end position="152"/>
    </location>
</feature>
<dbReference type="PANTHER" id="PTHR13773">
    <property type="entry name" value="PHOSPHATIDATE CYTIDYLYLTRANSFERASE"/>
    <property type="match status" value="1"/>
</dbReference>
<keyword evidence="12" id="KW-0443">Lipid metabolism</keyword>
<dbReference type="GO" id="GO:0004605">
    <property type="term" value="F:phosphatidate cytidylyltransferase activity"/>
    <property type="evidence" value="ECO:0007669"/>
    <property type="project" value="UniProtKB-EC"/>
</dbReference>
<keyword evidence="14" id="KW-0594">Phospholipid biosynthesis</keyword>
<evidence type="ECO:0000256" key="7">
    <source>
        <dbReference type="ARBA" id="ARBA00022516"/>
    </source>
</evidence>
<dbReference type="PANTHER" id="PTHR13773:SF8">
    <property type="entry name" value="PHOSPHATIDATE CYTIDYLYLTRANSFERASE, PHOTORECEPTOR-SPECIFIC"/>
    <property type="match status" value="1"/>
</dbReference>
<accession>A0AAP0AX99</accession>
<evidence type="ECO:0000256" key="2">
    <source>
        <dbReference type="ARBA" id="ARBA00004141"/>
    </source>
</evidence>
<evidence type="ECO:0000256" key="5">
    <source>
        <dbReference type="ARBA" id="ARBA00010185"/>
    </source>
</evidence>
<dbReference type="GO" id="GO:0008654">
    <property type="term" value="P:phospholipid biosynthetic process"/>
    <property type="evidence" value="ECO:0007669"/>
    <property type="project" value="UniProtKB-KW"/>
</dbReference>
<evidence type="ECO:0000256" key="15">
    <source>
        <dbReference type="ARBA" id="ARBA00023264"/>
    </source>
</evidence>
<evidence type="ECO:0000256" key="13">
    <source>
        <dbReference type="ARBA" id="ARBA00023136"/>
    </source>
</evidence>
<dbReference type="Pfam" id="PF01148">
    <property type="entry name" value="CTP_transf_1"/>
    <property type="match status" value="1"/>
</dbReference>
<dbReference type="GO" id="GO:0005789">
    <property type="term" value="C:endoplasmic reticulum membrane"/>
    <property type="evidence" value="ECO:0007669"/>
    <property type="project" value="TreeGrafter"/>
</dbReference>
<keyword evidence="9 19" id="KW-0812">Transmembrane</keyword>
<comment type="caution">
    <text evidence="20">The sequence shown here is derived from an EMBL/GenBank/DDBJ whole genome shotgun (WGS) entry which is preliminary data.</text>
</comment>